<keyword evidence="2" id="KW-1185">Reference proteome</keyword>
<dbReference type="EMBL" id="LT994651">
    <property type="protein sequence ID" value="SPN78903.1"/>
    <property type="molecule type" value="Genomic_DNA"/>
</dbReference>
<reference evidence="1" key="1">
    <citation type="submission" date="2018-03" db="EMBL/GenBank/DDBJ databases">
        <authorList>
            <consortium name="Urmite Genomes"/>
        </authorList>
    </citation>
    <scope>NUCLEOTIDE SEQUENCE [LARGE SCALE GENOMIC DNA]</scope>
    <source>
        <strain evidence="1">IHUMI-27.7</strain>
    </source>
</reference>
<dbReference type="InterPro" id="IPR052050">
    <property type="entry name" value="SecEffector_AnkRepeat"/>
</dbReference>
<accession>A0A2R8FD16</accession>
<evidence type="ECO:0000313" key="1">
    <source>
        <dbReference type="EMBL" id="SPN78903.1"/>
    </source>
</evidence>
<protein>
    <submittedName>
        <fullName evidence="1">Ankyrin repeat-containing protein</fullName>
    </submittedName>
</protein>
<evidence type="ECO:0000313" key="2">
    <source>
        <dbReference type="Proteomes" id="UP000273054"/>
    </source>
</evidence>
<name>A0A2R8FD16_9VIRU</name>
<organism evidence="1">
    <name type="scientific">Brazilian cedratvirus IHUMI</name>
    <dbReference type="NCBI Taxonomy" id="2126980"/>
    <lineage>
        <taxon>Viruses</taxon>
        <taxon>Pithoviruses</taxon>
        <taxon>Orthocedratvirinae</taxon>
        <taxon>Alphacedratvirus</taxon>
        <taxon>Alphacedratvirus brasiliense</taxon>
    </lineage>
</organism>
<sequence length="445" mass="51008">MELCQFPTEVLKNICSFLGGDAYQANMVPYLRSCVDRPSRRNFLVEVYERGDFALIYLYDLFPTYDLVEECVSAAVKREDMTLLSWLLARSNNKLLLMIGQKAAVQGSYLVLTWSLHQGLIVNTNMVRDVIMSGNVQLYKLLFFLGYAGKDGEQETAALHGQFSMLMEAKEASRVCFFLAQGGHLQALQSFHNAGILDKEQALRGAFSSLNKDIILWLKDESNLSHVHYLSAVLSSTKSIEEKLDFLEFLDTLTTLDYNYIASNSRHMKFVDWCLSRGQITRDIFSAACSSSVQDMERLCSLGYYRPSGDLYHVALQNRKVENLEWLLKKGCPLPARLIYSAITRESEESPIPCLEWCLKQGMSLPGRLVEDCIRYNEMGTLVWLLYKLDKVPNYIRSCIAQANLEAFNLLLPYDRDGISRNEITYYKQTCPNYLLYEEMEKLLY</sequence>
<dbReference type="PANTHER" id="PTHR46586">
    <property type="entry name" value="ANKYRIN REPEAT-CONTAINING PROTEIN"/>
    <property type="match status" value="1"/>
</dbReference>
<gene>
    <name evidence="1" type="ORF">BRZCDTV_57</name>
</gene>
<proteinExistence type="predicted"/>
<dbReference type="Proteomes" id="UP000273054">
    <property type="component" value="Segment"/>
</dbReference>
<dbReference type="PANTHER" id="PTHR46586:SF3">
    <property type="entry name" value="ANKYRIN REPEAT-CONTAINING PROTEIN"/>
    <property type="match status" value="1"/>
</dbReference>